<dbReference type="InterPro" id="IPR015947">
    <property type="entry name" value="PUA-like_sf"/>
</dbReference>
<proteinExistence type="inferred from homology"/>
<evidence type="ECO:0000313" key="9">
    <source>
        <dbReference type="EMBL" id="OQE27362.1"/>
    </source>
</evidence>
<dbReference type="CDD" id="cd21151">
    <property type="entry name" value="PUA_Nip7-like"/>
    <property type="match status" value="1"/>
</dbReference>
<sequence length="188" mass="20773">MRALDETETRTMFTKLASYTGASLSNLIAPPAEGSATTERMVFRLVKDRVFYLPERIANFATSIPRDSLLTAGTMIGKFTKTGKFRLNMSSLSIIAPHARVKCWVKSNGEMPILYGSNVLKAHVARWSEDAPEHSGCVIFNQNDTPLGFGVTARSTAEMRKLEPTAIVVFAQADVGMYLRDEDTLFTT</sequence>
<dbReference type="STRING" id="303698.A0A1V6TLV1"/>
<dbReference type="SMART" id="SM00359">
    <property type="entry name" value="PUA"/>
    <property type="match status" value="1"/>
</dbReference>
<dbReference type="PIRSF" id="PIRSF017190">
    <property type="entry name" value="Rbsml_synth_fac_NIP7"/>
    <property type="match status" value="1"/>
</dbReference>
<keyword evidence="4 7" id="KW-0694">RNA-binding</keyword>
<evidence type="ECO:0000256" key="5">
    <source>
        <dbReference type="ARBA" id="ARBA00023242"/>
    </source>
</evidence>
<accession>A0A1V6TLV1</accession>
<dbReference type="InterPro" id="IPR005155">
    <property type="entry name" value="UPF0113_PUA"/>
</dbReference>
<protein>
    <recommendedName>
        <fullName evidence="7">60S ribosome subunit biogenesis protein NIP7</fullName>
    </recommendedName>
</protein>
<organism evidence="9 10">
    <name type="scientific">Penicillium steckii</name>
    <dbReference type="NCBI Taxonomy" id="303698"/>
    <lineage>
        <taxon>Eukaryota</taxon>
        <taxon>Fungi</taxon>
        <taxon>Dikarya</taxon>
        <taxon>Ascomycota</taxon>
        <taxon>Pezizomycotina</taxon>
        <taxon>Eurotiomycetes</taxon>
        <taxon>Eurotiomycetidae</taxon>
        <taxon>Eurotiales</taxon>
        <taxon>Aspergillaceae</taxon>
        <taxon>Penicillium</taxon>
    </lineage>
</organism>
<evidence type="ECO:0000256" key="2">
    <source>
        <dbReference type="ARBA" id="ARBA00009895"/>
    </source>
</evidence>
<comment type="similarity">
    <text evidence="2 7">Belongs to the NIP7 family.</text>
</comment>
<comment type="function">
    <text evidence="6 7">Required for proper 27S pre-rRNA processing and 60S ribosome subunit assembly.</text>
</comment>
<dbReference type="Pfam" id="PF03657">
    <property type="entry name" value="UPF0113"/>
    <property type="match status" value="1"/>
</dbReference>
<dbReference type="PROSITE" id="PS50890">
    <property type="entry name" value="PUA"/>
    <property type="match status" value="1"/>
</dbReference>
<dbReference type="SUPFAM" id="SSF88802">
    <property type="entry name" value="Pre-PUA domain"/>
    <property type="match status" value="1"/>
</dbReference>
<dbReference type="InterPro" id="IPR040598">
    <property type="entry name" value="NIP7_N"/>
</dbReference>
<dbReference type="FunFam" id="2.30.130.10:FF:000002">
    <property type="entry name" value="60S ribosome subunit biogenesis protein NIP7 homolog"/>
    <property type="match status" value="1"/>
</dbReference>
<dbReference type="InterPro" id="IPR016686">
    <property type="entry name" value="Ribosomal_synth_fac_NIP7"/>
</dbReference>
<dbReference type="GO" id="GO:0005730">
    <property type="term" value="C:nucleolus"/>
    <property type="evidence" value="ECO:0007669"/>
    <property type="project" value="UniProtKB-SubCell"/>
</dbReference>
<dbReference type="Gene3D" id="3.10.450.220">
    <property type="match status" value="1"/>
</dbReference>
<feature type="domain" description="PUA" evidence="8">
    <location>
        <begin position="101"/>
        <end position="176"/>
    </location>
</feature>
<keyword evidence="10" id="KW-1185">Reference proteome</keyword>
<evidence type="ECO:0000256" key="4">
    <source>
        <dbReference type="ARBA" id="ARBA00022884"/>
    </source>
</evidence>
<evidence type="ECO:0000256" key="7">
    <source>
        <dbReference type="PIRNR" id="PIRNR017190"/>
    </source>
</evidence>
<evidence type="ECO:0000256" key="3">
    <source>
        <dbReference type="ARBA" id="ARBA00022517"/>
    </source>
</evidence>
<name>A0A1V6TLV1_9EURO</name>
<dbReference type="InterPro" id="IPR036974">
    <property type="entry name" value="PUA_sf"/>
</dbReference>
<keyword evidence="3 7" id="KW-0690">Ribosome biogenesis</keyword>
<comment type="subcellular location">
    <subcellularLocation>
        <location evidence="1">Nucleus</location>
        <location evidence="1">Nucleolus</location>
    </subcellularLocation>
</comment>
<evidence type="ECO:0000256" key="6">
    <source>
        <dbReference type="ARBA" id="ARBA00054591"/>
    </source>
</evidence>
<dbReference type="OrthoDB" id="27490at2759"/>
<dbReference type="SUPFAM" id="SSF88697">
    <property type="entry name" value="PUA domain-like"/>
    <property type="match status" value="1"/>
</dbReference>
<evidence type="ECO:0000259" key="8">
    <source>
        <dbReference type="SMART" id="SM00359"/>
    </source>
</evidence>
<evidence type="ECO:0000256" key="1">
    <source>
        <dbReference type="ARBA" id="ARBA00004604"/>
    </source>
</evidence>
<dbReference type="Proteomes" id="UP000191285">
    <property type="component" value="Unassembled WGS sequence"/>
</dbReference>
<reference evidence="10" key="1">
    <citation type="journal article" date="2017" name="Nat. Microbiol.">
        <title>Global analysis of biosynthetic gene clusters reveals vast potential of secondary metabolite production in Penicillium species.</title>
        <authorList>
            <person name="Nielsen J.C."/>
            <person name="Grijseels S."/>
            <person name="Prigent S."/>
            <person name="Ji B."/>
            <person name="Dainat J."/>
            <person name="Nielsen K.F."/>
            <person name="Frisvad J.C."/>
            <person name="Workman M."/>
            <person name="Nielsen J."/>
        </authorList>
    </citation>
    <scope>NUCLEOTIDE SEQUENCE [LARGE SCALE GENOMIC DNA]</scope>
    <source>
        <strain evidence="10">IBT 24891</strain>
    </source>
</reference>
<dbReference type="InterPro" id="IPR055359">
    <property type="entry name" value="Nip7_N_euk"/>
</dbReference>
<gene>
    <name evidence="9" type="ORF">PENSTE_c004G07389</name>
</gene>
<dbReference type="GO" id="GO:0003723">
    <property type="term" value="F:RNA binding"/>
    <property type="evidence" value="ECO:0007669"/>
    <property type="project" value="UniProtKB-KW"/>
</dbReference>
<dbReference type="FunFam" id="3.10.450.220:FF:000001">
    <property type="entry name" value="60S ribosome subunit biogenesis protein NIP7 homolog"/>
    <property type="match status" value="1"/>
</dbReference>
<dbReference type="EMBL" id="MLKD01000004">
    <property type="protein sequence ID" value="OQE27362.1"/>
    <property type="molecule type" value="Genomic_DNA"/>
</dbReference>
<comment type="caution">
    <text evidence="9">The sequence shown here is derived from an EMBL/GenBank/DDBJ whole genome shotgun (WGS) entry which is preliminary data.</text>
</comment>
<dbReference type="GO" id="GO:1902626">
    <property type="term" value="P:assembly of large subunit precursor of preribosome"/>
    <property type="evidence" value="ECO:0007669"/>
    <property type="project" value="UniProtKB-ARBA"/>
</dbReference>
<dbReference type="InterPro" id="IPR002478">
    <property type="entry name" value="PUA"/>
</dbReference>
<dbReference type="Pfam" id="PF17833">
    <property type="entry name" value="pre-PUA_NIP7"/>
    <property type="match status" value="1"/>
</dbReference>
<dbReference type="CDD" id="cd21146">
    <property type="entry name" value="Nip7_N_euk"/>
    <property type="match status" value="1"/>
</dbReference>
<comment type="subunit">
    <text evidence="7">Interacts with pre-ribosome complex.</text>
</comment>
<dbReference type="Gene3D" id="2.30.130.10">
    <property type="entry name" value="PUA domain"/>
    <property type="match status" value="1"/>
</dbReference>
<dbReference type="AlphaFoldDB" id="A0A1V6TLV1"/>
<evidence type="ECO:0000313" key="10">
    <source>
        <dbReference type="Proteomes" id="UP000191285"/>
    </source>
</evidence>
<keyword evidence="5 7" id="KW-0539">Nucleus</keyword>